<feature type="transmembrane region" description="Helical" evidence="1">
    <location>
        <begin position="7"/>
        <end position="24"/>
    </location>
</feature>
<reference evidence="2 3" key="1">
    <citation type="submission" date="2020-08" db="EMBL/GenBank/DDBJ databases">
        <title>Bridging the membrane lipid divide: bacteria of the FCB group superphylum have the potential to synthesize archaeal ether lipids.</title>
        <authorList>
            <person name="Villanueva L."/>
            <person name="Von Meijenfeldt F.A.B."/>
            <person name="Westbye A.B."/>
            <person name="Yadav S."/>
            <person name="Hopmans E.C."/>
            <person name="Dutilh B.E."/>
            <person name="Sinninghe Damste J.S."/>
        </authorList>
    </citation>
    <scope>NUCLEOTIDE SEQUENCE [LARGE SCALE GENOMIC DNA]</scope>
    <source>
        <strain evidence="2">NIOZ-UU47</strain>
    </source>
</reference>
<name>A0A8J6N9S6_9BACT</name>
<gene>
    <name evidence="2" type="ORF">H8E41_01680</name>
</gene>
<evidence type="ECO:0000313" key="2">
    <source>
        <dbReference type="EMBL" id="MBC8316586.1"/>
    </source>
</evidence>
<sequence>MKTREKIILAVLCAIYLLVSLRYFPGRPVDTIIETLRHLLSSIPIAIGMTIISVSVLQKIVGEKLPYDRIARIYLTFGLIAEFFYALYDYTSRAV</sequence>
<keyword evidence="1" id="KW-1133">Transmembrane helix</keyword>
<accession>A0A8J6N9S6</accession>
<dbReference type="EMBL" id="JACNJZ010000041">
    <property type="protein sequence ID" value="MBC8316586.1"/>
    <property type="molecule type" value="Genomic_DNA"/>
</dbReference>
<feature type="transmembrane region" description="Helical" evidence="1">
    <location>
        <begin position="36"/>
        <end position="57"/>
    </location>
</feature>
<proteinExistence type="predicted"/>
<feature type="transmembrane region" description="Helical" evidence="1">
    <location>
        <begin position="69"/>
        <end position="88"/>
    </location>
</feature>
<evidence type="ECO:0000313" key="3">
    <source>
        <dbReference type="Proteomes" id="UP000614424"/>
    </source>
</evidence>
<dbReference type="Proteomes" id="UP000614424">
    <property type="component" value="Unassembled WGS sequence"/>
</dbReference>
<evidence type="ECO:0000256" key="1">
    <source>
        <dbReference type="SAM" id="Phobius"/>
    </source>
</evidence>
<keyword evidence="1" id="KW-0812">Transmembrane</keyword>
<comment type="caution">
    <text evidence="2">The sequence shown here is derived from an EMBL/GenBank/DDBJ whole genome shotgun (WGS) entry which is preliminary data.</text>
</comment>
<organism evidence="2 3">
    <name type="scientific">Candidatus Desulfobia pelagia</name>
    <dbReference type="NCBI Taxonomy" id="2841692"/>
    <lineage>
        <taxon>Bacteria</taxon>
        <taxon>Pseudomonadati</taxon>
        <taxon>Thermodesulfobacteriota</taxon>
        <taxon>Desulfobulbia</taxon>
        <taxon>Desulfobulbales</taxon>
        <taxon>Desulfobulbaceae</taxon>
        <taxon>Candidatus Desulfobia</taxon>
    </lineage>
</organism>
<protein>
    <submittedName>
        <fullName evidence="2">Inner-membrane translocator</fullName>
    </submittedName>
</protein>
<dbReference type="AlphaFoldDB" id="A0A8J6N9S6"/>
<keyword evidence="1" id="KW-0472">Membrane</keyword>